<reference evidence="14" key="2">
    <citation type="journal article" date="2018" name="Plant J.">
        <title>The Sorghum bicolor reference genome: improved assembly, gene annotations, a transcriptome atlas, and signatures of genome organization.</title>
        <authorList>
            <person name="McCormick R.F."/>
            <person name="Truong S.K."/>
            <person name="Sreedasyam A."/>
            <person name="Jenkins J."/>
            <person name="Shu S."/>
            <person name="Sims D."/>
            <person name="Kennedy M."/>
            <person name="Amirebrahimi M."/>
            <person name="Weers B.D."/>
            <person name="McKinley B."/>
            <person name="Mattison A."/>
            <person name="Morishige D.T."/>
            <person name="Grimwood J."/>
            <person name="Schmutz J."/>
            <person name="Mullet J.E."/>
        </authorList>
    </citation>
    <scope>NUCLEOTIDE SEQUENCE [LARGE SCALE GENOMIC DNA]</scope>
    <source>
        <strain evidence="14">cv. BTx623</strain>
    </source>
</reference>
<dbReference type="GO" id="GO:0005886">
    <property type="term" value="C:plasma membrane"/>
    <property type="evidence" value="ECO:0007669"/>
    <property type="project" value="UniProtKB-SubCell"/>
</dbReference>
<evidence type="ECO:0000256" key="3">
    <source>
        <dbReference type="ARBA" id="ARBA00022448"/>
    </source>
</evidence>
<evidence type="ECO:0000256" key="9">
    <source>
        <dbReference type="ARBA" id="ARBA00023136"/>
    </source>
</evidence>
<dbReference type="PANTHER" id="PTHR10791">
    <property type="entry name" value="RAG1-ACTIVATING PROTEIN 1"/>
    <property type="match status" value="1"/>
</dbReference>
<evidence type="ECO:0000256" key="6">
    <source>
        <dbReference type="ARBA" id="ARBA00022692"/>
    </source>
</evidence>
<dbReference type="eggNOG" id="KOG1623">
    <property type="taxonomic scope" value="Eukaryota"/>
</dbReference>
<evidence type="ECO:0000256" key="1">
    <source>
        <dbReference type="ARBA" id="ARBA00004651"/>
    </source>
</evidence>
<evidence type="ECO:0000256" key="12">
    <source>
        <dbReference type="RuleBase" id="RU910715"/>
    </source>
</evidence>
<feature type="transmembrane region" description="Helical" evidence="12">
    <location>
        <begin position="106"/>
        <end position="126"/>
    </location>
</feature>
<dbReference type="InterPro" id="IPR004316">
    <property type="entry name" value="SWEET_rpt"/>
</dbReference>
<dbReference type="Pfam" id="PF03083">
    <property type="entry name" value="MtN3_slv"/>
    <property type="match status" value="2"/>
</dbReference>
<sequence length="302" mass="33006">MAGLSLQHPWAFAFGLLGNVISFLTFLAPIPTFYRIYKSKSTEGFQSVPYVVALFSAMLWIFYALIKSNETFLITINAAGCVIETIYIVMYFVYAPKKAKLFTAKIMLLLNVGVFGVILLVTLLLFKGDKRVVMLGWICVGFSVSVFVAPLSIMRRVIQTKSVEYMPFSLSLSLTLSAVVWFLYGLLIKDKYVALPNILGFTFGVVQMVLYVLYMNKTPVAVAEGKDAGVKLPSAADEHVLVNITKLSPALPDRSSGVHRATQMAAVPASSCAAEAAAPAMLPNRDVVDVFVSRQSPAVHVV</sequence>
<dbReference type="OMA" id="TENTWAF"/>
<dbReference type="GO" id="GO:0051119">
    <property type="term" value="F:sugar transmembrane transporter activity"/>
    <property type="evidence" value="ECO:0000318"/>
    <property type="project" value="GO_Central"/>
</dbReference>
<dbReference type="FunFam" id="1.20.1280.290:FF:000003">
    <property type="entry name" value="Bidirectional sugar transporter SWEET"/>
    <property type="match status" value="1"/>
</dbReference>
<dbReference type="SMR" id="C5YNL5"/>
<comment type="subcellular location">
    <subcellularLocation>
        <location evidence="1 12">Cell membrane</location>
        <topology evidence="1 12">Multi-pass membrane protein</topology>
    </subcellularLocation>
</comment>
<dbReference type="InParanoid" id="C5YNL5"/>
<dbReference type="HOGENOM" id="CLU_048643_4_0_1"/>
<keyword evidence="6 12" id="KW-0812">Transmembrane</keyword>
<evidence type="ECO:0000256" key="8">
    <source>
        <dbReference type="ARBA" id="ARBA00022989"/>
    </source>
</evidence>
<dbReference type="OrthoDB" id="409725at2759"/>
<feature type="transmembrane region" description="Helical" evidence="12">
    <location>
        <begin position="165"/>
        <end position="187"/>
    </location>
</feature>
<keyword evidence="5 12" id="KW-0762">Sugar transport</keyword>
<gene>
    <name evidence="13" type="ORF">SORBI_3008G094400</name>
</gene>
<dbReference type="GO" id="GO:0008643">
    <property type="term" value="P:carbohydrate transport"/>
    <property type="evidence" value="ECO:0000318"/>
    <property type="project" value="GO_Central"/>
</dbReference>
<dbReference type="Gene3D" id="1.20.1280.290">
    <property type="match status" value="2"/>
</dbReference>
<protein>
    <recommendedName>
        <fullName evidence="12">Bidirectional sugar transporter SWEET</fullName>
    </recommendedName>
</protein>
<evidence type="ECO:0000313" key="13">
    <source>
        <dbReference type="EMBL" id="EES15957.1"/>
    </source>
</evidence>
<evidence type="ECO:0000256" key="5">
    <source>
        <dbReference type="ARBA" id="ARBA00022597"/>
    </source>
</evidence>
<comment type="subunit">
    <text evidence="11">Forms homooligomers and/or heterooligomers.</text>
</comment>
<feature type="transmembrane region" description="Helical" evidence="12">
    <location>
        <begin position="193"/>
        <end position="214"/>
    </location>
</feature>
<reference evidence="13 14" key="1">
    <citation type="journal article" date="2009" name="Nature">
        <title>The Sorghum bicolor genome and the diversification of grasses.</title>
        <authorList>
            <person name="Paterson A.H."/>
            <person name="Bowers J.E."/>
            <person name="Bruggmann R."/>
            <person name="Dubchak I."/>
            <person name="Grimwood J."/>
            <person name="Gundlach H."/>
            <person name="Haberer G."/>
            <person name="Hellsten U."/>
            <person name="Mitros T."/>
            <person name="Poliakov A."/>
            <person name="Schmutz J."/>
            <person name="Spannagl M."/>
            <person name="Tang H."/>
            <person name="Wang X."/>
            <person name="Wicker T."/>
            <person name="Bharti A.K."/>
            <person name="Chapman J."/>
            <person name="Feltus F.A."/>
            <person name="Gowik U."/>
            <person name="Grigoriev I.V."/>
            <person name="Lyons E."/>
            <person name="Maher C.A."/>
            <person name="Martis M."/>
            <person name="Narechania A."/>
            <person name="Otillar R.P."/>
            <person name="Penning B.W."/>
            <person name="Salamov A.A."/>
            <person name="Wang Y."/>
            <person name="Zhang L."/>
            <person name="Carpita N.C."/>
            <person name="Freeling M."/>
            <person name="Gingle A.R."/>
            <person name="Hash C.T."/>
            <person name="Keller B."/>
            <person name="Klein P."/>
            <person name="Kresovich S."/>
            <person name="McCann M.C."/>
            <person name="Ming R."/>
            <person name="Peterson D.G."/>
            <person name="Mehboob-ur-Rahman"/>
            <person name="Ware D."/>
            <person name="Westhoff P."/>
            <person name="Mayer K.F."/>
            <person name="Messing J."/>
            <person name="Rokhsar D.S."/>
        </authorList>
    </citation>
    <scope>NUCLEOTIDE SEQUENCE [LARGE SCALE GENOMIC DNA]</scope>
    <source>
        <strain evidence="14">cv. BTx623</strain>
    </source>
</reference>
<dbReference type="FunFam" id="1.20.1280.290:FF:000001">
    <property type="entry name" value="Bidirectional sugar transporter SWEET"/>
    <property type="match status" value="1"/>
</dbReference>
<evidence type="ECO:0000256" key="10">
    <source>
        <dbReference type="ARBA" id="ARBA00037238"/>
    </source>
</evidence>
<name>C5YNL5_SORBI</name>
<evidence type="ECO:0000256" key="2">
    <source>
        <dbReference type="ARBA" id="ARBA00007809"/>
    </source>
</evidence>
<keyword evidence="7" id="KW-0677">Repeat</keyword>
<keyword evidence="14" id="KW-1185">Reference proteome</keyword>
<evidence type="ECO:0000313" key="14">
    <source>
        <dbReference type="Proteomes" id="UP000000768"/>
    </source>
</evidence>
<feature type="transmembrane region" description="Helical" evidence="12">
    <location>
        <begin position="72"/>
        <end position="94"/>
    </location>
</feature>
<evidence type="ECO:0000256" key="11">
    <source>
        <dbReference type="ARBA" id="ARBA00038715"/>
    </source>
</evidence>
<dbReference type="InterPro" id="IPR047664">
    <property type="entry name" value="SWEET"/>
</dbReference>
<dbReference type="EMBL" id="CM000767">
    <property type="protein sequence ID" value="EES15957.1"/>
    <property type="molecule type" value="Genomic_DNA"/>
</dbReference>
<feature type="transmembrane region" description="Helical" evidence="12">
    <location>
        <begin position="48"/>
        <end position="66"/>
    </location>
</feature>
<dbReference type="GO" id="GO:0016020">
    <property type="term" value="C:membrane"/>
    <property type="evidence" value="ECO:0000318"/>
    <property type="project" value="GO_Central"/>
</dbReference>
<dbReference type="PANTHER" id="PTHR10791:SF22">
    <property type="entry name" value="BIDIRECTIONAL SUGAR TRANSPORTER SWEET11"/>
    <property type="match status" value="1"/>
</dbReference>
<comment type="function">
    <text evidence="12">Mediates both low-affinity uptake and efflux of sugar across the membrane.</text>
</comment>
<evidence type="ECO:0000256" key="4">
    <source>
        <dbReference type="ARBA" id="ARBA00022475"/>
    </source>
</evidence>
<feature type="transmembrane region" description="Helical" evidence="12">
    <location>
        <begin position="12"/>
        <end position="36"/>
    </location>
</feature>
<organism evidence="13 14">
    <name type="scientific">Sorghum bicolor</name>
    <name type="common">Sorghum</name>
    <name type="synonym">Sorghum vulgare</name>
    <dbReference type="NCBI Taxonomy" id="4558"/>
    <lineage>
        <taxon>Eukaryota</taxon>
        <taxon>Viridiplantae</taxon>
        <taxon>Streptophyta</taxon>
        <taxon>Embryophyta</taxon>
        <taxon>Tracheophyta</taxon>
        <taxon>Spermatophyta</taxon>
        <taxon>Magnoliopsida</taxon>
        <taxon>Liliopsida</taxon>
        <taxon>Poales</taxon>
        <taxon>Poaceae</taxon>
        <taxon>PACMAD clade</taxon>
        <taxon>Panicoideae</taxon>
        <taxon>Andropogonodae</taxon>
        <taxon>Andropogoneae</taxon>
        <taxon>Sorghinae</taxon>
        <taxon>Sorghum</taxon>
    </lineage>
</organism>
<proteinExistence type="inferred from homology"/>
<keyword evidence="8 12" id="KW-1133">Transmembrane helix</keyword>
<dbReference type="FunCoup" id="C5YNL5">
    <property type="interactions" value="426"/>
</dbReference>
<comment type="similarity">
    <text evidence="2 12">Belongs to the SWEET sugar transporter family.</text>
</comment>
<accession>C5YNL5</accession>
<keyword evidence="4" id="KW-1003">Cell membrane</keyword>
<dbReference type="AlphaFoldDB" id="C5YNL5"/>
<feature type="transmembrane region" description="Helical" evidence="12">
    <location>
        <begin position="132"/>
        <end position="153"/>
    </location>
</feature>
<comment type="function">
    <text evidence="10">Mediates both low-affinity uptake and efflux of sugar across the plasma membrane.</text>
</comment>
<keyword evidence="3 12" id="KW-0813">Transport</keyword>
<keyword evidence="9 12" id="KW-0472">Membrane</keyword>
<evidence type="ECO:0000256" key="7">
    <source>
        <dbReference type="ARBA" id="ARBA00022737"/>
    </source>
</evidence>
<dbReference type="Proteomes" id="UP000000768">
    <property type="component" value="Chromosome 8"/>
</dbReference>
<dbReference type="Gramene" id="EES15957">
    <property type="protein sequence ID" value="EES15957"/>
    <property type="gene ID" value="SORBI_3008G094400"/>
</dbReference>
<dbReference type="STRING" id="4558.C5YNL5"/>
<dbReference type="KEGG" id="sbi:8061265"/>